<reference evidence="1" key="1">
    <citation type="submission" date="2020-04" db="EMBL/GenBank/DDBJ databases">
        <authorList>
            <person name="Alioto T."/>
            <person name="Alioto T."/>
            <person name="Gomez Garrido J."/>
        </authorList>
    </citation>
    <scope>NUCLEOTIDE SEQUENCE</scope>
    <source>
        <strain evidence="1">A484AB</strain>
    </source>
</reference>
<gene>
    <name evidence="1" type="ORF">PACLA_8A006962</name>
</gene>
<comment type="caution">
    <text evidence="1">The sequence shown here is derived from an EMBL/GenBank/DDBJ whole genome shotgun (WGS) entry which is preliminary data.</text>
</comment>
<evidence type="ECO:0000313" key="2">
    <source>
        <dbReference type="Proteomes" id="UP001152795"/>
    </source>
</evidence>
<dbReference type="Proteomes" id="UP001152795">
    <property type="component" value="Unassembled WGS sequence"/>
</dbReference>
<dbReference type="Pfam" id="PF00024">
    <property type="entry name" value="PAN_1"/>
    <property type="match status" value="1"/>
</dbReference>
<dbReference type="OrthoDB" id="10407550at2759"/>
<proteinExistence type="predicted"/>
<protein>
    <submittedName>
        <fullName evidence="1">Uncharacterized protein</fullName>
    </submittedName>
</protein>
<dbReference type="PROSITE" id="PS50948">
    <property type="entry name" value="PAN"/>
    <property type="match status" value="1"/>
</dbReference>
<keyword evidence="2" id="KW-1185">Reference proteome</keyword>
<name>A0A6S7J210_PARCT</name>
<evidence type="ECO:0000313" key="1">
    <source>
        <dbReference type="EMBL" id="CAB4024408.1"/>
    </source>
</evidence>
<organism evidence="1 2">
    <name type="scientific">Paramuricea clavata</name>
    <name type="common">Red gorgonian</name>
    <name type="synonym">Violescent sea-whip</name>
    <dbReference type="NCBI Taxonomy" id="317549"/>
    <lineage>
        <taxon>Eukaryota</taxon>
        <taxon>Metazoa</taxon>
        <taxon>Cnidaria</taxon>
        <taxon>Anthozoa</taxon>
        <taxon>Octocorallia</taxon>
        <taxon>Malacalcyonacea</taxon>
        <taxon>Plexauridae</taxon>
        <taxon>Paramuricea</taxon>
    </lineage>
</organism>
<dbReference type="AlphaFoldDB" id="A0A6S7J210"/>
<dbReference type="InterPro" id="IPR003609">
    <property type="entry name" value="Pan_app"/>
</dbReference>
<dbReference type="EMBL" id="CACRXK020013017">
    <property type="protein sequence ID" value="CAB4024408.1"/>
    <property type="molecule type" value="Genomic_DNA"/>
</dbReference>
<sequence>MPNIDDHDKDGKAVLIGRTTTMYLKYYNLYIIIARIVLVIAQGQASESLDFCFNSTLEGFRFNTTVLMTKGVSQWMECIMECVKEPCCRSINYKKTFQNEPNCEMLHDVIYNTSEKVLERNSSYDYVYLLDPQKV</sequence>
<accession>A0A6S7J210</accession>